<dbReference type="EMBL" id="LSRX01000632">
    <property type="protein sequence ID" value="OLP92180.1"/>
    <property type="molecule type" value="Genomic_DNA"/>
</dbReference>
<proteinExistence type="predicted"/>
<dbReference type="Proteomes" id="UP000186817">
    <property type="component" value="Unassembled WGS sequence"/>
</dbReference>
<dbReference type="AlphaFoldDB" id="A0A1Q9DAM0"/>
<sequence>MTRSAANQGIDLLRVLSTKVTVPSPLNAPVEKPTAHGVVEVWADRIVIHGSGIVPSRELPLSPPRASL</sequence>
<comment type="caution">
    <text evidence="1">The sequence shown here is derived from an EMBL/GenBank/DDBJ whole genome shotgun (WGS) entry which is preliminary data.</text>
</comment>
<gene>
    <name evidence="1" type="ORF">AK812_SmicGene26043</name>
</gene>
<reference evidence="1 2" key="1">
    <citation type="submission" date="2016-02" db="EMBL/GenBank/DDBJ databases">
        <title>Genome analysis of coral dinoflagellate symbionts highlights evolutionary adaptations to a symbiotic lifestyle.</title>
        <authorList>
            <person name="Aranda M."/>
            <person name="Li Y."/>
            <person name="Liew Y.J."/>
            <person name="Baumgarten S."/>
            <person name="Simakov O."/>
            <person name="Wilson M."/>
            <person name="Piel J."/>
            <person name="Ashoor H."/>
            <person name="Bougouffa S."/>
            <person name="Bajic V.B."/>
            <person name="Ryu T."/>
            <person name="Ravasi T."/>
            <person name="Bayer T."/>
            <person name="Micklem G."/>
            <person name="Kim H."/>
            <person name="Bhak J."/>
            <person name="Lajeunesse T.C."/>
            <person name="Voolstra C.R."/>
        </authorList>
    </citation>
    <scope>NUCLEOTIDE SEQUENCE [LARGE SCALE GENOMIC DNA]</scope>
    <source>
        <strain evidence="1 2">CCMP2467</strain>
    </source>
</reference>
<evidence type="ECO:0000313" key="1">
    <source>
        <dbReference type="EMBL" id="OLP92180.1"/>
    </source>
</evidence>
<organism evidence="1 2">
    <name type="scientific">Symbiodinium microadriaticum</name>
    <name type="common">Dinoflagellate</name>
    <name type="synonym">Zooxanthella microadriatica</name>
    <dbReference type="NCBI Taxonomy" id="2951"/>
    <lineage>
        <taxon>Eukaryota</taxon>
        <taxon>Sar</taxon>
        <taxon>Alveolata</taxon>
        <taxon>Dinophyceae</taxon>
        <taxon>Suessiales</taxon>
        <taxon>Symbiodiniaceae</taxon>
        <taxon>Symbiodinium</taxon>
    </lineage>
</organism>
<accession>A0A1Q9DAM0</accession>
<dbReference type="OrthoDB" id="9675250at2759"/>
<evidence type="ECO:0000313" key="2">
    <source>
        <dbReference type="Proteomes" id="UP000186817"/>
    </source>
</evidence>
<name>A0A1Q9DAM0_SYMMI</name>
<protein>
    <submittedName>
        <fullName evidence="1">Uncharacterized protein</fullName>
    </submittedName>
</protein>
<keyword evidence="2" id="KW-1185">Reference proteome</keyword>